<sequence>MKPLLAAGLVALTIVLAGCGGGDPSTTGSTAAGSSPASSATSTSAPAPSSPSETVTVTASPQTGSPSTAPGGAPTTPTPPAPATATPTSSSGGPFTLARALAAVRDGAQEHGYVREASFVSHDGSVYCQIASSEGGGVCELADGAGIEAPGVCAAGDGRSQVGRIEVDERGRVVPVCNSDTIVSVDPATLPRLQEGRVAQVKGAWSCLDTARGITCVDPQGRRAFRLGRSGYAVARR</sequence>
<feature type="compositionally biased region" description="Low complexity" evidence="1">
    <location>
        <begin position="24"/>
        <end position="75"/>
    </location>
</feature>
<keyword evidence="2" id="KW-0732">Signal</keyword>
<protein>
    <submittedName>
        <fullName evidence="3">Uncharacterized protein</fullName>
    </submittedName>
</protein>
<evidence type="ECO:0000256" key="2">
    <source>
        <dbReference type="SAM" id="SignalP"/>
    </source>
</evidence>
<dbReference type="EMBL" id="JAKRCV010000011">
    <property type="protein sequence ID" value="MCG7321338.1"/>
    <property type="molecule type" value="Genomic_DNA"/>
</dbReference>
<dbReference type="InterPro" id="IPR010916">
    <property type="entry name" value="TonB_box_CS"/>
</dbReference>
<name>A0ABS9Q0C9_9MICO</name>
<comment type="caution">
    <text evidence="3">The sequence shown here is derived from an EMBL/GenBank/DDBJ whole genome shotgun (WGS) entry which is preliminary data.</text>
</comment>
<feature type="chain" id="PRO_5047292653" evidence="2">
    <location>
        <begin position="18"/>
        <end position="237"/>
    </location>
</feature>
<proteinExistence type="predicted"/>
<feature type="signal peptide" evidence="2">
    <location>
        <begin position="1"/>
        <end position="17"/>
    </location>
</feature>
<keyword evidence="4" id="KW-1185">Reference proteome</keyword>
<accession>A0ABS9Q0C9</accession>
<feature type="region of interest" description="Disordered" evidence="1">
    <location>
        <begin position="24"/>
        <end position="94"/>
    </location>
</feature>
<feature type="compositionally biased region" description="Low complexity" evidence="1">
    <location>
        <begin position="83"/>
        <end position="94"/>
    </location>
</feature>
<evidence type="ECO:0000256" key="1">
    <source>
        <dbReference type="SAM" id="MobiDB-lite"/>
    </source>
</evidence>
<reference evidence="3 4" key="1">
    <citation type="submission" date="2022-02" db="EMBL/GenBank/DDBJ databases">
        <title>Uncovering new skin microbiome diversity through culturing and metagenomics.</title>
        <authorList>
            <person name="Conlan S."/>
            <person name="Deming C."/>
            <person name="Nisc Comparative Sequencing Program N."/>
            <person name="Segre J.A."/>
        </authorList>
    </citation>
    <scope>NUCLEOTIDE SEQUENCE [LARGE SCALE GENOMIC DNA]</scope>
    <source>
        <strain evidence="3 4">ACRQZ</strain>
    </source>
</reference>
<gene>
    <name evidence="3" type="ORF">MHL29_05435</name>
</gene>
<dbReference type="PROSITE" id="PS00430">
    <property type="entry name" value="TONB_DEPENDENT_REC_1"/>
    <property type="match status" value="1"/>
</dbReference>
<dbReference type="RefSeq" id="WP_239262931.1">
    <property type="nucleotide sequence ID" value="NZ_JAKRCV010000011.1"/>
</dbReference>
<evidence type="ECO:0000313" key="4">
    <source>
        <dbReference type="Proteomes" id="UP001521931"/>
    </source>
</evidence>
<evidence type="ECO:0000313" key="3">
    <source>
        <dbReference type="EMBL" id="MCG7321338.1"/>
    </source>
</evidence>
<dbReference type="PROSITE" id="PS51257">
    <property type="entry name" value="PROKAR_LIPOPROTEIN"/>
    <property type="match status" value="1"/>
</dbReference>
<dbReference type="Proteomes" id="UP001521931">
    <property type="component" value="Unassembled WGS sequence"/>
</dbReference>
<organism evidence="3 4">
    <name type="scientific">Arsenicicoccus bolidensis</name>
    <dbReference type="NCBI Taxonomy" id="229480"/>
    <lineage>
        <taxon>Bacteria</taxon>
        <taxon>Bacillati</taxon>
        <taxon>Actinomycetota</taxon>
        <taxon>Actinomycetes</taxon>
        <taxon>Micrococcales</taxon>
        <taxon>Intrasporangiaceae</taxon>
        <taxon>Arsenicicoccus</taxon>
    </lineage>
</organism>